<dbReference type="Proteomes" id="UP000003022">
    <property type="component" value="Unassembled WGS sequence"/>
</dbReference>
<name>F3NDY2_9ACTN</name>
<dbReference type="RefSeq" id="WP_006138945.1">
    <property type="nucleotide sequence ID" value="NZ_AEYX01000024.1"/>
</dbReference>
<keyword evidence="2" id="KW-1185">Reference proteome</keyword>
<dbReference type="EMBL" id="AEYX01000024">
    <property type="protein sequence ID" value="EGG48410.1"/>
    <property type="molecule type" value="Genomic_DNA"/>
</dbReference>
<gene>
    <name evidence="1" type="ORF">SGM_1346</name>
</gene>
<accession>F3NDY2</accession>
<reference evidence="1 2" key="1">
    <citation type="journal article" date="2011" name="J. Bacteriol.">
        <title>Draft genome sequence of the marine bacterium Streptomyces griseoaurantiacus M045, which produces novel manumycin-type antibiotics with a pABA core component.</title>
        <authorList>
            <person name="Li F."/>
            <person name="Jiang P."/>
            <person name="Zheng H."/>
            <person name="Wang S."/>
            <person name="Zhao G."/>
            <person name="Qin S."/>
            <person name="Liu Z."/>
        </authorList>
    </citation>
    <scope>NUCLEOTIDE SEQUENCE [LARGE SCALE GENOMIC DNA]</scope>
    <source>
        <strain evidence="1 2">M045</strain>
    </source>
</reference>
<dbReference type="InterPro" id="IPR027417">
    <property type="entry name" value="P-loop_NTPase"/>
</dbReference>
<dbReference type="SUPFAM" id="SSF52540">
    <property type="entry name" value="P-loop containing nucleoside triphosphate hydrolases"/>
    <property type="match status" value="1"/>
</dbReference>
<organism evidence="1 2">
    <name type="scientific">Streptomyces griseoaurantiacus M045</name>
    <dbReference type="NCBI Taxonomy" id="996637"/>
    <lineage>
        <taxon>Bacteria</taxon>
        <taxon>Bacillati</taxon>
        <taxon>Actinomycetota</taxon>
        <taxon>Actinomycetes</taxon>
        <taxon>Kitasatosporales</taxon>
        <taxon>Streptomycetaceae</taxon>
        <taxon>Streptomyces</taxon>
        <taxon>Streptomyces aurantiacus group</taxon>
    </lineage>
</organism>
<dbReference type="GO" id="GO:0016301">
    <property type="term" value="F:kinase activity"/>
    <property type="evidence" value="ECO:0007669"/>
    <property type="project" value="UniProtKB-KW"/>
</dbReference>
<dbReference type="STRING" id="996637.SGM_1346"/>
<dbReference type="Gene3D" id="3.40.50.300">
    <property type="entry name" value="P-loop containing nucleotide triphosphate hydrolases"/>
    <property type="match status" value="1"/>
</dbReference>
<evidence type="ECO:0000313" key="2">
    <source>
        <dbReference type="Proteomes" id="UP000003022"/>
    </source>
</evidence>
<sequence>MTAVALYGPPTAGKDTVTAALSALDPRFELLIKLKQGTGRSAGYRFVTEDELDDLRAQHRVLVETRRYGNVYAVDRHLLEEPQERGRVPVVHMGNVTDLRALLSDTGTTWLRVLLWVPREVCEARSRARNDADTVKRLEAWDETARDLVDSDLRDLFDVVVRTDRMAPEQVAGKIAATLDGPAVPARRPEELRTALDLVT</sequence>
<proteinExistence type="predicted"/>
<protein>
    <submittedName>
        <fullName evidence="1">Putative guanylate kinase</fullName>
    </submittedName>
</protein>
<evidence type="ECO:0000313" key="1">
    <source>
        <dbReference type="EMBL" id="EGG48410.1"/>
    </source>
</evidence>
<keyword evidence="1" id="KW-0808">Transferase</keyword>
<dbReference type="AlphaFoldDB" id="F3NDY2"/>
<keyword evidence="1" id="KW-0418">Kinase</keyword>
<comment type="caution">
    <text evidence="1">The sequence shown here is derived from an EMBL/GenBank/DDBJ whole genome shotgun (WGS) entry which is preliminary data.</text>
</comment>
<dbReference type="eggNOG" id="COG0194">
    <property type="taxonomic scope" value="Bacteria"/>
</dbReference>